<dbReference type="EMBL" id="JACHGW010000006">
    <property type="protein sequence ID" value="MBB6053321.1"/>
    <property type="molecule type" value="Genomic_DNA"/>
</dbReference>
<comment type="caution">
    <text evidence="1">The sequence shown here is derived from an EMBL/GenBank/DDBJ whole genome shotgun (WGS) entry which is preliminary data.</text>
</comment>
<evidence type="ECO:0000313" key="2">
    <source>
        <dbReference type="Proteomes" id="UP000520814"/>
    </source>
</evidence>
<gene>
    <name evidence="1" type="ORF">HNQ39_005155</name>
</gene>
<protein>
    <submittedName>
        <fullName evidence="1">Uncharacterized protein</fullName>
    </submittedName>
</protein>
<evidence type="ECO:0000313" key="1">
    <source>
        <dbReference type="EMBL" id="MBB6053321.1"/>
    </source>
</evidence>
<dbReference type="AlphaFoldDB" id="A0A7W9SUZ3"/>
<keyword evidence="2" id="KW-1185">Reference proteome</keyword>
<dbReference type="RefSeq" id="WP_184203416.1">
    <property type="nucleotide sequence ID" value="NZ_JACHGW010000006.1"/>
</dbReference>
<reference evidence="1 2" key="1">
    <citation type="submission" date="2020-08" db="EMBL/GenBank/DDBJ databases">
        <title>Genomic Encyclopedia of Type Strains, Phase IV (KMG-IV): sequencing the most valuable type-strain genomes for metagenomic binning, comparative biology and taxonomic classification.</title>
        <authorList>
            <person name="Goeker M."/>
        </authorList>
    </citation>
    <scope>NUCLEOTIDE SEQUENCE [LARGE SCALE GENOMIC DNA]</scope>
    <source>
        <strain evidence="1 2">DSM 23562</strain>
    </source>
</reference>
<dbReference type="Proteomes" id="UP000520814">
    <property type="component" value="Unassembled WGS sequence"/>
</dbReference>
<sequence>MRCKRCKCDISRPIEQFGNPAGLPDQGDGPVCAVCWLSTTTRGIYGGPVMPVKLPIQQLSIDVSLDLEQKAVAA</sequence>
<organism evidence="1 2">
    <name type="scientific">Armatimonas rosea</name>
    <dbReference type="NCBI Taxonomy" id="685828"/>
    <lineage>
        <taxon>Bacteria</taxon>
        <taxon>Bacillati</taxon>
        <taxon>Armatimonadota</taxon>
        <taxon>Armatimonadia</taxon>
        <taxon>Armatimonadales</taxon>
        <taxon>Armatimonadaceae</taxon>
        <taxon>Armatimonas</taxon>
    </lineage>
</organism>
<accession>A0A7W9SUZ3</accession>
<name>A0A7W9SUZ3_ARMRO</name>
<proteinExistence type="predicted"/>